<sequence>MNSYIFQIGFLFGFLIVIAEAKLELTKFYSDPDQMMLQKPINFEDLRYHRLKSLRDEKLKRRRAAPTPIRITPFYYSMNPVDLLDNSVGSARTRSSSPYYSSFYGRK</sequence>
<dbReference type="Proteomes" id="UP000887577">
    <property type="component" value="Unplaced"/>
</dbReference>
<organism evidence="2 3">
    <name type="scientific">Panagrolaimus superbus</name>
    <dbReference type="NCBI Taxonomy" id="310955"/>
    <lineage>
        <taxon>Eukaryota</taxon>
        <taxon>Metazoa</taxon>
        <taxon>Ecdysozoa</taxon>
        <taxon>Nematoda</taxon>
        <taxon>Chromadorea</taxon>
        <taxon>Rhabditida</taxon>
        <taxon>Tylenchina</taxon>
        <taxon>Panagrolaimomorpha</taxon>
        <taxon>Panagrolaimoidea</taxon>
        <taxon>Panagrolaimidae</taxon>
        <taxon>Panagrolaimus</taxon>
    </lineage>
</organism>
<reference evidence="3" key="1">
    <citation type="submission" date="2022-11" db="UniProtKB">
        <authorList>
            <consortium name="WormBaseParasite"/>
        </authorList>
    </citation>
    <scope>IDENTIFICATION</scope>
</reference>
<proteinExistence type="predicted"/>
<feature type="signal peptide" evidence="1">
    <location>
        <begin position="1"/>
        <end position="21"/>
    </location>
</feature>
<protein>
    <submittedName>
        <fullName evidence="3">Uncharacterized protein</fullName>
    </submittedName>
</protein>
<feature type="chain" id="PRO_5038070433" evidence="1">
    <location>
        <begin position="22"/>
        <end position="107"/>
    </location>
</feature>
<accession>A0A914Z807</accession>
<keyword evidence="2" id="KW-1185">Reference proteome</keyword>
<dbReference type="WBParaSite" id="PSU_v2.g6384.t1">
    <property type="protein sequence ID" value="PSU_v2.g6384.t1"/>
    <property type="gene ID" value="PSU_v2.g6384"/>
</dbReference>
<evidence type="ECO:0000256" key="1">
    <source>
        <dbReference type="SAM" id="SignalP"/>
    </source>
</evidence>
<evidence type="ECO:0000313" key="2">
    <source>
        <dbReference type="Proteomes" id="UP000887577"/>
    </source>
</evidence>
<name>A0A914Z807_9BILA</name>
<evidence type="ECO:0000313" key="3">
    <source>
        <dbReference type="WBParaSite" id="PSU_v2.g6384.t1"/>
    </source>
</evidence>
<dbReference type="AlphaFoldDB" id="A0A914Z807"/>
<keyword evidence="1" id="KW-0732">Signal</keyword>